<dbReference type="OrthoDB" id="4084022at2759"/>
<gene>
    <name evidence="1" type="ORF">BABINDRAFT_72772</name>
</gene>
<name>A0A1E3QXS0_9ASCO</name>
<evidence type="ECO:0000313" key="1">
    <source>
        <dbReference type="EMBL" id="ODQ82470.1"/>
    </source>
</evidence>
<dbReference type="Pfam" id="PF10175">
    <property type="entry name" value="MPP6"/>
    <property type="match status" value="1"/>
</dbReference>
<reference evidence="2" key="1">
    <citation type="submission" date="2016-05" db="EMBL/GenBank/DDBJ databases">
        <title>Comparative genomics of biotechnologically important yeasts.</title>
        <authorList>
            <consortium name="DOE Joint Genome Institute"/>
            <person name="Riley R."/>
            <person name="Haridas S."/>
            <person name="Wolfe K.H."/>
            <person name="Lopes M.R."/>
            <person name="Hittinger C.T."/>
            <person name="Goker M."/>
            <person name="Salamov A."/>
            <person name="Wisecaver J."/>
            <person name="Long T.M."/>
            <person name="Aerts A.L."/>
            <person name="Barry K."/>
            <person name="Choi C."/>
            <person name="Clum A."/>
            <person name="Coughlan A.Y."/>
            <person name="Deshpande S."/>
            <person name="Douglass A.P."/>
            <person name="Hanson S.J."/>
            <person name="Klenk H.-P."/>
            <person name="Labutti K."/>
            <person name="Lapidus A."/>
            <person name="Lindquist E."/>
            <person name="Lipzen A."/>
            <person name="Meier-Kolthoff J.P."/>
            <person name="Ohm R.A."/>
            <person name="Otillar R.P."/>
            <person name="Pangilinan J."/>
            <person name="Peng Y."/>
            <person name="Rokas A."/>
            <person name="Rosa C.A."/>
            <person name="Scheuner C."/>
            <person name="Sibirny A.A."/>
            <person name="Slot J.C."/>
            <person name="Stielow J.B."/>
            <person name="Sun H."/>
            <person name="Kurtzman C.P."/>
            <person name="Blackwell M."/>
            <person name="Grigoriev I.V."/>
            <person name="Jeffries T.W."/>
        </authorList>
    </citation>
    <scope>NUCLEOTIDE SEQUENCE [LARGE SCALE GENOMIC DNA]</scope>
    <source>
        <strain evidence="2">NRRL Y-12698</strain>
    </source>
</reference>
<organism evidence="1 2">
    <name type="scientific">Babjeviella inositovora NRRL Y-12698</name>
    <dbReference type="NCBI Taxonomy" id="984486"/>
    <lineage>
        <taxon>Eukaryota</taxon>
        <taxon>Fungi</taxon>
        <taxon>Dikarya</taxon>
        <taxon>Ascomycota</taxon>
        <taxon>Saccharomycotina</taxon>
        <taxon>Pichiomycetes</taxon>
        <taxon>Serinales incertae sedis</taxon>
        <taxon>Babjeviella</taxon>
    </lineage>
</organism>
<accession>A0A1E3QXS0</accession>
<evidence type="ECO:0000313" key="2">
    <source>
        <dbReference type="Proteomes" id="UP000094336"/>
    </source>
</evidence>
<dbReference type="EMBL" id="KV454426">
    <property type="protein sequence ID" value="ODQ82470.1"/>
    <property type="molecule type" value="Genomic_DNA"/>
</dbReference>
<protein>
    <submittedName>
        <fullName evidence="1">Uncharacterized protein</fullName>
    </submittedName>
</protein>
<dbReference type="Proteomes" id="UP000094336">
    <property type="component" value="Unassembled WGS sequence"/>
</dbReference>
<dbReference type="RefSeq" id="XP_018987798.1">
    <property type="nucleotide sequence ID" value="XM_019132593.1"/>
</dbReference>
<dbReference type="AlphaFoldDB" id="A0A1E3QXS0"/>
<keyword evidence="2" id="KW-1185">Reference proteome</keyword>
<sequence length="104" mass="11809">MSDNNSLSSRVMNMKFMRRAEIKQADLQQEEKQKEYHDLSEWKSPLAARYAKPKARAQVINVGYSSINAIGTTAEVVVEEEPKVGRKTWGDSASKEVCMKVFRA</sequence>
<dbReference type="GeneID" id="30150446"/>
<proteinExistence type="predicted"/>